<comment type="caution">
    <text evidence="1">The sequence shown here is derived from an EMBL/GenBank/DDBJ whole genome shotgun (WGS) entry which is preliminary data.</text>
</comment>
<dbReference type="InterPro" id="IPR016155">
    <property type="entry name" value="Mopterin_synth/thiamin_S_b"/>
</dbReference>
<dbReference type="PANTHER" id="PTHR34472:SF1">
    <property type="entry name" value="SULFUR CARRIER PROTEIN THIS"/>
    <property type="match status" value="1"/>
</dbReference>
<reference evidence="1" key="1">
    <citation type="submission" date="2022-12" db="EMBL/GenBank/DDBJ databases">
        <authorList>
            <person name="Krivoruchko A.V."/>
            <person name="Elkin A."/>
        </authorList>
    </citation>
    <scope>NUCLEOTIDE SEQUENCE</scope>
    <source>
        <strain evidence="1">IEGM 1388</strain>
    </source>
</reference>
<dbReference type="SUPFAM" id="SSF54285">
    <property type="entry name" value="MoaD/ThiS"/>
    <property type="match status" value="1"/>
</dbReference>
<evidence type="ECO:0000313" key="2">
    <source>
        <dbReference type="Proteomes" id="UP001067235"/>
    </source>
</evidence>
<dbReference type="EMBL" id="JAPWIE010000004">
    <property type="protein sequence ID" value="MCZ4551573.1"/>
    <property type="molecule type" value="Genomic_DNA"/>
</dbReference>
<gene>
    <name evidence="1" type="primary">thiS</name>
    <name evidence="1" type="ORF">O4213_16395</name>
</gene>
<evidence type="ECO:0000313" key="1">
    <source>
        <dbReference type="EMBL" id="MCZ4551573.1"/>
    </source>
</evidence>
<dbReference type="Proteomes" id="UP001067235">
    <property type="component" value="Unassembled WGS sequence"/>
</dbReference>
<proteinExistence type="predicted"/>
<dbReference type="InterPro" id="IPR012675">
    <property type="entry name" value="Beta-grasp_dom_sf"/>
</dbReference>
<dbReference type="InterPro" id="IPR010035">
    <property type="entry name" value="Thi_S"/>
</dbReference>
<dbReference type="CDD" id="cd00565">
    <property type="entry name" value="Ubl_ThiS"/>
    <property type="match status" value="1"/>
</dbReference>
<accession>A0ABT4MX33</accession>
<dbReference type="PANTHER" id="PTHR34472">
    <property type="entry name" value="SULFUR CARRIER PROTEIN THIS"/>
    <property type="match status" value="1"/>
</dbReference>
<sequence>MNVMVNGELTVIPEDVTVRSLLEQLDLPATGIAIAVDETVRPQSTWDCELGPCERIEILTAVQGG</sequence>
<dbReference type="InterPro" id="IPR003749">
    <property type="entry name" value="ThiS/MoaD-like"/>
</dbReference>
<keyword evidence="2" id="KW-1185">Reference proteome</keyword>
<dbReference type="Pfam" id="PF02597">
    <property type="entry name" value="ThiS"/>
    <property type="match status" value="1"/>
</dbReference>
<dbReference type="Gene3D" id="3.10.20.30">
    <property type="match status" value="1"/>
</dbReference>
<dbReference type="RefSeq" id="WP_301572413.1">
    <property type="nucleotide sequence ID" value="NZ_JAPWIE010000004.1"/>
</dbReference>
<protein>
    <submittedName>
        <fullName evidence="1">Sulfur carrier protein ThiS</fullName>
    </submittedName>
</protein>
<organism evidence="1 2">
    <name type="scientific">Gordonia rubripertincta</name>
    <name type="common">Rhodococcus corallinus</name>
    <dbReference type="NCBI Taxonomy" id="36822"/>
    <lineage>
        <taxon>Bacteria</taxon>
        <taxon>Bacillati</taxon>
        <taxon>Actinomycetota</taxon>
        <taxon>Actinomycetes</taxon>
        <taxon>Mycobacteriales</taxon>
        <taxon>Gordoniaceae</taxon>
        <taxon>Gordonia</taxon>
    </lineage>
</organism>
<name>A0ABT4MX33_GORRU</name>
<dbReference type="NCBIfam" id="TIGR01683">
    <property type="entry name" value="thiS"/>
    <property type="match status" value="1"/>
</dbReference>